<evidence type="ECO:0000313" key="2">
    <source>
        <dbReference type="Proteomes" id="UP001500827"/>
    </source>
</evidence>
<dbReference type="EMBL" id="BAABBM010000001">
    <property type="protein sequence ID" value="GAA3908221.1"/>
    <property type="molecule type" value="Genomic_DNA"/>
</dbReference>
<evidence type="ECO:0008006" key="3">
    <source>
        <dbReference type="Google" id="ProtNLM"/>
    </source>
</evidence>
<accession>A0ABP7LVG4</accession>
<keyword evidence="2" id="KW-1185">Reference proteome</keyword>
<dbReference type="InterPro" id="IPR043519">
    <property type="entry name" value="NT_sf"/>
</dbReference>
<organism evidence="1 2">
    <name type="scientific">Sphingomonas limnosediminicola</name>
    <dbReference type="NCBI Taxonomy" id="940133"/>
    <lineage>
        <taxon>Bacteria</taxon>
        <taxon>Pseudomonadati</taxon>
        <taxon>Pseudomonadota</taxon>
        <taxon>Alphaproteobacteria</taxon>
        <taxon>Sphingomonadales</taxon>
        <taxon>Sphingomonadaceae</taxon>
        <taxon>Sphingomonas</taxon>
    </lineage>
</organism>
<proteinExistence type="predicted"/>
<name>A0ABP7LVG4_9SPHN</name>
<sequence length="279" mass="32482">MIMERWGGTRLPCLPLWGRMDQMTLKRPSGNLIKPAPEAEAFYCEVLQLMAASNIPFLVSGTFALATYTGIDRPTKDVDVFTKAGDALKLLHYFKEHSFDVEIVDERWLARITRGELFVDVIYNMPTVTTHVTDEWFEHAPSCELFGAHVKLVPPTQFVWSKIFVQDHHRYDGADVAHMILKRHEDIDWRQLLSHMELYWEVLLIALLNFRFVYPSERHVVPEWLMTELLERLRDQADVKGPGKRVCRGRIFSPRDYAIDVERWGFSEAVGNLEEQYGE</sequence>
<gene>
    <name evidence="1" type="ORF">GCM10022276_28230</name>
</gene>
<dbReference type="Pfam" id="PF09970">
    <property type="entry name" value="DUF2204"/>
    <property type="match status" value="1"/>
</dbReference>
<reference evidence="2" key="1">
    <citation type="journal article" date="2019" name="Int. J. Syst. Evol. Microbiol.">
        <title>The Global Catalogue of Microorganisms (GCM) 10K type strain sequencing project: providing services to taxonomists for standard genome sequencing and annotation.</title>
        <authorList>
            <consortium name="The Broad Institute Genomics Platform"/>
            <consortium name="The Broad Institute Genome Sequencing Center for Infectious Disease"/>
            <person name="Wu L."/>
            <person name="Ma J."/>
        </authorList>
    </citation>
    <scope>NUCLEOTIDE SEQUENCE [LARGE SCALE GENOMIC DNA]</scope>
    <source>
        <strain evidence="2">JCM 17543</strain>
    </source>
</reference>
<dbReference type="SUPFAM" id="SSF81301">
    <property type="entry name" value="Nucleotidyltransferase"/>
    <property type="match status" value="1"/>
</dbReference>
<comment type="caution">
    <text evidence="1">The sequence shown here is derived from an EMBL/GenBank/DDBJ whole genome shotgun (WGS) entry which is preliminary data.</text>
</comment>
<dbReference type="Gene3D" id="3.30.460.40">
    <property type="match status" value="1"/>
</dbReference>
<dbReference type="Proteomes" id="UP001500827">
    <property type="component" value="Unassembled WGS sequence"/>
</dbReference>
<evidence type="ECO:0000313" key="1">
    <source>
        <dbReference type="EMBL" id="GAA3908221.1"/>
    </source>
</evidence>
<dbReference type="InterPro" id="IPR018700">
    <property type="entry name" value="DUF2204"/>
</dbReference>
<protein>
    <recommendedName>
        <fullName evidence="3">Nucleotidyltransferase family protein</fullName>
    </recommendedName>
</protein>